<evidence type="ECO:0000256" key="1">
    <source>
        <dbReference type="ARBA" id="ARBA00005854"/>
    </source>
</evidence>
<dbReference type="Pfam" id="PF02826">
    <property type="entry name" value="2-Hacid_dh_C"/>
    <property type="match status" value="1"/>
</dbReference>
<organism evidence="7 8">
    <name type="scientific">Rhodnius prolixus</name>
    <name type="common">Triatomid bug</name>
    <dbReference type="NCBI Taxonomy" id="13249"/>
    <lineage>
        <taxon>Eukaryota</taxon>
        <taxon>Metazoa</taxon>
        <taxon>Ecdysozoa</taxon>
        <taxon>Arthropoda</taxon>
        <taxon>Hexapoda</taxon>
        <taxon>Insecta</taxon>
        <taxon>Pterygota</taxon>
        <taxon>Neoptera</taxon>
        <taxon>Paraneoptera</taxon>
        <taxon>Hemiptera</taxon>
        <taxon>Heteroptera</taxon>
        <taxon>Panheteroptera</taxon>
        <taxon>Cimicomorpha</taxon>
        <taxon>Reduviidae</taxon>
        <taxon>Triatominae</taxon>
        <taxon>Rhodnius</taxon>
    </lineage>
</organism>
<feature type="domain" description="D-isomer specific 2-hydroxyacid dehydrogenase NAD-binding" evidence="6">
    <location>
        <begin position="113"/>
        <end position="290"/>
    </location>
</feature>
<dbReference type="Gene3D" id="3.40.50.720">
    <property type="entry name" value="NAD(P)-binding Rossmann-like Domain"/>
    <property type="match status" value="2"/>
</dbReference>
<keyword evidence="8" id="KW-1185">Reference proteome</keyword>
<keyword evidence="2 4" id="KW-0560">Oxidoreductase</keyword>
<proteinExistence type="inferred from homology"/>
<dbReference type="OMA" id="GHEVEKR"/>
<dbReference type="FunCoup" id="T1HSX6">
    <property type="interactions" value="177"/>
</dbReference>
<dbReference type="HOGENOM" id="CLU_019796_1_2_1"/>
<protein>
    <recommendedName>
        <fullName evidence="3">Glyoxylate reductase/hydroxypyruvate reductase</fullName>
    </recommendedName>
</protein>
<name>T1HSX6_RHOPR</name>
<dbReference type="VEuPathDB" id="VectorBase:RPRC007146"/>
<dbReference type="CDD" id="cd05301">
    <property type="entry name" value="GDH"/>
    <property type="match status" value="1"/>
</dbReference>
<evidence type="ECO:0000313" key="8">
    <source>
        <dbReference type="Proteomes" id="UP000015103"/>
    </source>
</evidence>
<accession>T1HSX6</accession>
<dbReference type="SUPFAM" id="SSF51735">
    <property type="entry name" value="NAD(P)-binding Rossmann-fold domains"/>
    <property type="match status" value="1"/>
</dbReference>
<dbReference type="EMBL" id="ACPB03003915">
    <property type="status" value="NOT_ANNOTATED_CDS"/>
    <property type="molecule type" value="Genomic_DNA"/>
</dbReference>
<dbReference type="InParanoid" id="T1HSX6"/>
<dbReference type="Pfam" id="PF00389">
    <property type="entry name" value="2-Hacid_dh"/>
    <property type="match status" value="1"/>
</dbReference>
<dbReference type="GO" id="GO:0051287">
    <property type="term" value="F:NAD binding"/>
    <property type="evidence" value="ECO:0007669"/>
    <property type="project" value="InterPro"/>
</dbReference>
<sequence>MSAFKRFKVFLIDKNIPKVAIDLLNTICEVTVLDDFSREACIREMLHSDAALLYGHKLVVDQELLDAIGPRLKVLSQMGIDVDHIDIPSVKDKKILLGNTQNVVADCVAEVAVMLALSVAHRAKAGFNQIKKYEWLANQQQWLGQEIKNSVVGIVGLGNIGKAVATRIKAFSPAKIVYYGRTDKSYANNFNANRLPLLGLLQESDFIIICVPLNNETYHLIDASSFKLMKSTAIIINVGHGEIINQDHLVTALQQGEIFGAGLDVTTPEPLPKDHPLIQLENCVLTPHIGFATVQTRNKMAELAAQNILAALEGKPMPSPL</sequence>
<evidence type="ECO:0000256" key="4">
    <source>
        <dbReference type="RuleBase" id="RU003719"/>
    </source>
</evidence>
<dbReference type="GO" id="GO:0030267">
    <property type="term" value="F:glyoxylate reductase (NADPH) activity"/>
    <property type="evidence" value="ECO:0007669"/>
    <property type="project" value="TreeGrafter"/>
</dbReference>
<comment type="similarity">
    <text evidence="1 4">Belongs to the D-isomer specific 2-hydroxyacid dehydrogenase family.</text>
</comment>
<evidence type="ECO:0000313" key="7">
    <source>
        <dbReference type="EnsemblMetazoa" id="RPRC007146-PA"/>
    </source>
</evidence>
<dbReference type="PANTHER" id="PTHR10996:SF257">
    <property type="entry name" value="GLYOXYLATE REDUCTASE 1"/>
    <property type="match status" value="1"/>
</dbReference>
<dbReference type="EnsemblMetazoa" id="RPRC007146-RA">
    <property type="protein sequence ID" value="RPRC007146-PA"/>
    <property type="gene ID" value="RPRC007146"/>
</dbReference>
<dbReference type="GO" id="GO:0005829">
    <property type="term" value="C:cytosol"/>
    <property type="evidence" value="ECO:0007669"/>
    <property type="project" value="TreeGrafter"/>
</dbReference>
<dbReference type="GO" id="GO:0016618">
    <property type="term" value="F:hydroxypyruvate reductase [NAD(P)H] activity"/>
    <property type="evidence" value="ECO:0007669"/>
    <property type="project" value="TreeGrafter"/>
</dbReference>
<evidence type="ECO:0000259" key="5">
    <source>
        <dbReference type="Pfam" id="PF00389"/>
    </source>
</evidence>
<dbReference type="InterPro" id="IPR006140">
    <property type="entry name" value="D-isomer_DH_NAD-bd"/>
</dbReference>
<dbReference type="Proteomes" id="UP000015103">
    <property type="component" value="Unassembled WGS sequence"/>
</dbReference>
<evidence type="ECO:0000259" key="6">
    <source>
        <dbReference type="Pfam" id="PF02826"/>
    </source>
</evidence>
<dbReference type="InterPro" id="IPR036291">
    <property type="entry name" value="NAD(P)-bd_dom_sf"/>
</dbReference>
<dbReference type="FunFam" id="3.40.50.720:FF:000026">
    <property type="entry name" value="Glyoxylate/hydroxypyruvate reductase B"/>
    <property type="match status" value="1"/>
</dbReference>
<dbReference type="STRING" id="13249.T1HSX6"/>
<feature type="domain" description="D-isomer specific 2-hydroxyacid dehydrogenase catalytic" evidence="5">
    <location>
        <begin position="11"/>
        <end position="320"/>
    </location>
</feature>
<dbReference type="AlphaFoldDB" id="T1HSX6"/>
<dbReference type="InterPro" id="IPR006139">
    <property type="entry name" value="D-isomer_2_OHA_DH_cat_dom"/>
</dbReference>
<dbReference type="eggNOG" id="KOG0069">
    <property type="taxonomic scope" value="Eukaryota"/>
</dbReference>
<dbReference type="InterPro" id="IPR050223">
    <property type="entry name" value="D-isomer_2-hydroxyacid_DH"/>
</dbReference>
<evidence type="ECO:0000256" key="3">
    <source>
        <dbReference type="ARBA" id="ARBA00073306"/>
    </source>
</evidence>
<reference evidence="7" key="1">
    <citation type="submission" date="2015-05" db="UniProtKB">
        <authorList>
            <consortium name="EnsemblMetazoa"/>
        </authorList>
    </citation>
    <scope>IDENTIFICATION</scope>
</reference>
<dbReference type="SUPFAM" id="SSF52283">
    <property type="entry name" value="Formate/glycerate dehydrogenase catalytic domain-like"/>
    <property type="match status" value="1"/>
</dbReference>
<dbReference type="PANTHER" id="PTHR10996">
    <property type="entry name" value="2-HYDROXYACID DEHYDROGENASE-RELATED"/>
    <property type="match status" value="1"/>
</dbReference>
<evidence type="ECO:0000256" key="2">
    <source>
        <dbReference type="ARBA" id="ARBA00023002"/>
    </source>
</evidence>